<dbReference type="RefSeq" id="XP_015662039.1">
    <property type="nucleotide sequence ID" value="XM_015798561.1"/>
</dbReference>
<evidence type="ECO:0000256" key="3">
    <source>
        <dbReference type="ARBA" id="ARBA00022837"/>
    </source>
</evidence>
<dbReference type="AlphaFoldDB" id="A0A0M9G6L0"/>
<dbReference type="EMBL" id="LGTL01000003">
    <property type="protein sequence ID" value="KPA83601.1"/>
    <property type="molecule type" value="Genomic_DNA"/>
</dbReference>
<dbReference type="Gene3D" id="1.10.238.10">
    <property type="entry name" value="EF-hand"/>
    <property type="match status" value="1"/>
</dbReference>
<dbReference type="EMBL" id="LGTL01000003">
    <property type="protein sequence ID" value="KPA83600.1"/>
    <property type="molecule type" value="Genomic_DNA"/>
</dbReference>
<dbReference type="OrthoDB" id="444540at2759"/>
<protein>
    <recommendedName>
        <fullName evidence="7">EF-hand domain-containing protein</fullName>
    </recommendedName>
</protein>
<feature type="region of interest" description="Disordered" evidence="4">
    <location>
        <begin position="83"/>
        <end position="112"/>
    </location>
</feature>
<evidence type="ECO:0000256" key="1">
    <source>
        <dbReference type="ARBA" id="ARBA00022723"/>
    </source>
</evidence>
<accession>A0A0M9G6L0</accession>
<comment type="caution">
    <text evidence="5">The sequence shown here is derived from an EMBL/GenBank/DDBJ whole genome shotgun (WGS) entry which is preliminary data.</text>
</comment>
<dbReference type="GO" id="GO:0046872">
    <property type="term" value="F:metal ion binding"/>
    <property type="evidence" value="ECO:0007669"/>
    <property type="project" value="UniProtKB-KW"/>
</dbReference>
<keyword evidence="2" id="KW-0677">Repeat</keyword>
<evidence type="ECO:0000256" key="4">
    <source>
        <dbReference type="SAM" id="MobiDB-lite"/>
    </source>
</evidence>
<proteinExistence type="predicted"/>
<keyword evidence="1" id="KW-0479">Metal-binding</keyword>
<evidence type="ECO:0000313" key="5">
    <source>
        <dbReference type="EMBL" id="KPA83600.1"/>
    </source>
</evidence>
<evidence type="ECO:0008006" key="7">
    <source>
        <dbReference type="Google" id="ProtNLM"/>
    </source>
</evidence>
<reference evidence="5 6" key="1">
    <citation type="submission" date="2015-07" db="EMBL/GenBank/DDBJ databases">
        <title>High-quality genome of monoxenous trypanosomatid Leptomonas pyrrhocoris.</title>
        <authorList>
            <person name="Flegontov P."/>
            <person name="Butenko A."/>
            <person name="Firsov S."/>
            <person name="Vlcek C."/>
            <person name="Logacheva M.D."/>
            <person name="Field M."/>
            <person name="Filatov D."/>
            <person name="Flegontova O."/>
            <person name="Gerasimov E."/>
            <person name="Jackson A.P."/>
            <person name="Kelly S."/>
            <person name="Opperdoes F."/>
            <person name="O'Reilly A."/>
            <person name="Votypka J."/>
            <person name="Yurchenko V."/>
            <person name="Lukes J."/>
        </authorList>
    </citation>
    <scope>NUCLEOTIDE SEQUENCE [LARGE SCALE GENOMIC DNA]</scope>
    <source>
        <strain evidence="5">H10</strain>
    </source>
</reference>
<dbReference type="PANTHER" id="PTHR34524:SF10">
    <property type="entry name" value="EF-HAND DOMAIN-CONTAINING PROTEIN"/>
    <property type="match status" value="1"/>
</dbReference>
<sequence length="310" mass="34302">MRHSLTLASSPQPAKKLFVTDIVHKAAERLGRKLVWRVATHLEALPSPAPASAVRESLRDLSIFLSDEDFAAMAQAYAATGRTANHDGHDGAAHHTQRSSSDGTSPNSSSSSASAVNTAALLEDLCTLPLSPRRRYVLDLVLRKLDPNSTGVISYTTLSREYDVLRHPEVCSGARMEDDVLMEFFDNFAPEDGNCMEQLTTAELRMYAVGLSTAMTDDTEFELWCTRGFCLDRPKLQLGEETGWVVGSRQHSRQSRLLGESRKHPLFSTTYEEYGKDATRADYKRPANGRPQEFTKNVVVRTGGTTSMNM</sequence>
<dbReference type="GeneID" id="26902175"/>
<dbReference type="OMA" id="ELWCTRA"/>
<dbReference type="VEuPathDB" id="TriTrypDB:LpyrH10_03_0310"/>
<gene>
    <name evidence="5" type="ORF">ABB37_01880</name>
</gene>
<dbReference type="Proteomes" id="UP000037923">
    <property type="component" value="Unassembled WGS sequence"/>
</dbReference>
<dbReference type="InterPro" id="IPR051581">
    <property type="entry name" value="Ca-bind"/>
</dbReference>
<keyword evidence="3" id="KW-0106">Calcium</keyword>
<evidence type="ECO:0000256" key="2">
    <source>
        <dbReference type="ARBA" id="ARBA00022737"/>
    </source>
</evidence>
<dbReference type="RefSeq" id="XP_015662040.1">
    <property type="nucleotide sequence ID" value="XM_015798562.1"/>
</dbReference>
<dbReference type="PANTHER" id="PTHR34524">
    <property type="entry name" value="CALCYPHOSIN"/>
    <property type="match status" value="1"/>
</dbReference>
<feature type="compositionally biased region" description="Low complexity" evidence="4">
    <location>
        <begin position="99"/>
        <end position="112"/>
    </location>
</feature>
<organism evidence="5 6">
    <name type="scientific">Leptomonas pyrrhocoris</name>
    <name type="common">Firebug parasite</name>
    <dbReference type="NCBI Taxonomy" id="157538"/>
    <lineage>
        <taxon>Eukaryota</taxon>
        <taxon>Discoba</taxon>
        <taxon>Euglenozoa</taxon>
        <taxon>Kinetoplastea</taxon>
        <taxon>Metakinetoplastina</taxon>
        <taxon>Trypanosomatida</taxon>
        <taxon>Trypanosomatidae</taxon>
        <taxon>Leishmaniinae</taxon>
        <taxon>Leptomonas</taxon>
    </lineage>
</organism>
<feature type="compositionally biased region" description="Basic and acidic residues" evidence="4">
    <location>
        <begin position="84"/>
        <end position="93"/>
    </location>
</feature>
<name>A0A0M9G6L0_LEPPY</name>
<evidence type="ECO:0000313" key="6">
    <source>
        <dbReference type="Proteomes" id="UP000037923"/>
    </source>
</evidence>
<keyword evidence="6" id="KW-1185">Reference proteome</keyword>